<evidence type="ECO:0000256" key="3">
    <source>
        <dbReference type="ARBA" id="ARBA00022723"/>
    </source>
</evidence>
<evidence type="ECO:0000313" key="11">
    <source>
        <dbReference type="Proteomes" id="UP000198809"/>
    </source>
</evidence>
<dbReference type="CDD" id="cd01335">
    <property type="entry name" value="Radical_SAM"/>
    <property type="match status" value="1"/>
</dbReference>
<dbReference type="GO" id="GO:0042364">
    <property type="term" value="P:water-soluble vitamin biosynthetic process"/>
    <property type="evidence" value="ECO:0007669"/>
    <property type="project" value="UniProtKB-ARBA"/>
</dbReference>
<dbReference type="PANTHER" id="PTHR43726">
    <property type="entry name" value="3-METHYLORNITHINE SYNTHASE"/>
    <property type="match status" value="1"/>
</dbReference>
<dbReference type="InterPro" id="IPR006638">
    <property type="entry name" value="Elp3/MiaA/NifB-like_rSAM"/>
</dbReference>
<gene>
    <name evidence="10" type="ORF">SAMN04487895_103324</name>
</gene>
<name>A0A1H8K7P3_9BACL</name>
<dbReference type="InterPro" id="IPR010722">
    <property type="entry name" value="BATS_dom"/>
</dbReference>
<dbReference type="Gene3D" id="3.20.20.70">
    <property type="entry name" value="Aldolase class I"/>
    <property type="match status" value="1"/>
</dbReference>
<evidence type="ECO:0000256" key="5">
    <source>
        <dbReference type="ARBA" id="ARBA00023014"/>
    </source>
</evidence>
<evidence type="ECO:0000256" key="2">
    <source>
        <dbReference type="ARBA" id="ARBA00022691"/>
    </source>
</evidence>
<feature type="binding site" evidence="7">
    <location>
        <position position="86"/>
    </location>
    <ligand>
        <name>[4Fe-4S] cluster</name>
        <dbReference type="ChEBI" id="CHEBI:49883"/>
        <note>4Fe-4S-S-AdoMet</note>
    </ligand>
</feature>
<dbReference type="InterPro" id="IPR013785">
    <property type="entry name" value="Aldolase_TIM"/>
</dbReference>
<dbReference type="GO" id="GO:0046872">
    <property type="term" value="F:metal ion binding"/>
    <property type="evidence" value="ECO:0007669"/>
    <property type="project" value="UniProtKB-KW"/>
</dbReference>
<dbReference type="InterPro" id="IPR024021">
    <property type="entry name" value="FeFe-hyd_HydE_rSAM"/>
</dbReference>
<dbReference type="SFLD" id="SFLDG01280">
    <property type="entry name" value="HydE/PylB-like"/>
    <property type="match status" value="1"/>
</dbReference>
<feature type="binding site" evidence="8">
    <location>
        <position position="161"/>
    </location>
    <ligand>
        <name>(3R)-3-methyl-D-ornithine</name>
        <dbReference type="ChEBI" id="CHEBI:64642"/>
    </ligand>
</feature>
<dbReference type="SFLD" id="SFLDF00348">
    <property type="entry name" value="FeFe_hydrogenase_maturase_(Hyd"/>
    <property type="match status" value="1"/>
</dbReference>
<comment type="cofactor">
    <cofactor evidence="7">
        <name>[4Fe-4S] cluster</name>
        <dbReference type="ChEBI" id="CHEBI:49883"/>
    </cofactor>
    <text evidence="7">Binds 1 [4Fe-4S] cluster. The cluster is coordinated with 3 cysteines and an exchangeable S-adenosyl-L-methionine.</text>
</comment>
<dbReference type="PROSITE" id="PS51918">
    <property type="entry name" value="RADICAL_SAM"/>
    <property type="match status" value="1"/>
</dbReference>
<evidence type="ECO:0000256" key="4">
    <source>
        <dbReference type="ARBA" id="ARBA00023004"/>
    </source>
</evidence>
<dbReference type="GO" id="GO:0044272">
    <property type="term" value="P:sulfur compound biosynthetic process"/>
    <property type="evidence" value="ECO:0007669"/>
    <property type="project" value="UniProtKB-ARBA"/>
</dbReference>
<proteinExistence type="predicted"/>
<evidence type="ECO:0000256" key="1">
    <source>
        <dbReference type="ARBA" id="ARBA00022485"/>
    </source>
</evidence>
<evidence type="ECO:0000256" key="8">
    <source>
        <dbReference type="PIRSR" id="PIRSR004762-2"/>
    </source>
</evidence>
<evidence type="ECO:0000313" key="10">
    <source>
        <dbReference type="EMBL" id="SEN88993.1"/>
    </source>
</evidence>
<dbReference type="SMART" id="SM00729">
    <property type="entry name" value="Elp3"/>
    <property type="match status" value="1"/>
</dbReference>
<evidence type="ECO:0000256" key="6">
    <source>
        <dbReference type="ARBA" id="ARBA00034078"/>
    </source>
</evidence>
<dbReference type="Pfam" id="PF04055">
    <property type="entry name" value="Radical_SAM"/>
    <property type="match status" value="1"/>
</dbReference>
<feature type="binding site" evidence="7">
    <location>
        <position position="90"/>
    </location>
    <ligand>
        <name>[4Fe-4S] cluster</name>
        <dbReference type="ChEBI" id="CHEBI:49883"/>
        <note>4Fe-4S-S-AdoMet</note>
    </ligand>
</feature>
<dbReference type="Proteomes" id="UP000198809">
    <property type="component" value="Unassembled WGS sequence"/>
</dbReference>
<dbReference type="InterPro" id="IPR034422">
    <property type="entry name" value="HydE/PylB-like"/>
</dbReference>
<dbReference type="GO" id="GO:0016740">
    <property type="term" value="F:transferase activity"/>
    <property type="evidence" value="ECO:0007669"/>
    <property type="project" value="TreeGrafter"/>
</dbReference>
<protein>
    <submittedName>
        <fullName evidence="10">Biotin synthase</fullName>
    </submittedName>
</protein>
<feature type="domain" description="Radical SAM core" evidence="9">
    <location>
        <begin position="72"/>
        <end position="296"/>
    </location>
</feature>
<keyword evidence="4 7" id="KW-0408">Iron</keyword>
<keyword evidence="2 7" id="KW-0949">S-adenosyl-L-methionine</keyword>
<reference evidence="10 11" key="1">
    <citation type="submission" date="2016-10" db="EMBL/GenBank/DDBJ databases">
        <authorList>
            <person name="de Groot N.N."/>
        </authorList>
    </citation>
    <scope>NUCLEOTIDE SEQUENCE [LARGE SCALE GENOMIC DNA]</scope>
    <source>
        <strain evidence="10 11">CGMCC 1.10238</strain>
    </source>
</reference>
<feature type="binding site" evidence="8">
    <location>
        <position position="205"/>
    </location>
    <ligand>
        <name>S-adenosyl-L-methionine</name>
        <dbReference type="ChEBI" id="CHEBI:59789"/>
    </ligand>
</feature>
<dbReference type="InterPro" id="IPR007197">
    <property type="entry name" value="rSAM"/>
</dbReference>
<dbReference type="PIRSF" id="PIRSF004762">
    <property type="entry name" value="CHP00423"/>
    <property type="match status" value="1"/>
</dbReference>
<dbReference type="GO" id="GO:0051539">
    <property type="term" value="F:4 iron, 4 sulfur cluster binding"/>
    <property type="evidence" value="ECO:0007669"/>
    <property type="project" value="UniProtKB-KW"/>
</dbReference>
<feature type="binding site" evidence="7">
    <location>
        <position position="93"/>
    </location>
    <ligand>
        <name>[4Fe-4S] cluster</name>
        <dbReference type="ChEBI" id="CHEBI:49883"/>
        <note>4Fe-4S-S-AdoMet</note>
    </ligand>
</feature>
<dbReference type="SUPFAM" id="SSF102114">
    <property type="entry name" value="Radical SAM enzymes"/>
    <property type="match status" value="1"/>
</dbReference>
<dbReference type="PANTHER" id="PTHR43726:SF1">
    <property type="entry name" value="BIOTIN SYNTHASE"/>
    <property type="match status" value="1"/>
</dbReference>
<dbReference type="SFLD" id="SFLDG01060">
    <property type="entry name" value="BATS_domain_containing"/>
    <property type="match status" value="1"/>
</dbReference>
<sequence length="380" mass="42589">MLHYLHVYLLQKKDASVQLKEGCSTDHLLERLYTQESLGSEEIVDLLGNLDQTSRKRLHTFAHQKRVARYGTGVYLRGLIEFSNICKQNCMYCGIRSANKAVSRYRLKPEEIMDCCREGYNLGYRTFVLQSGEDDWYTTDKLAGLVADIKRHYPDSAVTLSIGERDDETYTRLFEAGADRYLLRHETASSSLYEALHPTMTFENRRDRLRALKAIGYQVGAGFMVGLPGQTNEDLAKDLLYLKELNPDMVGIGPFLPHQATPLKDEPAGTVEATLDMIALARLFVPDALIPATTALGTAHPYGRELALKAGANVVMPNLSPLSVRPKYTLYDNKICTGDESAQCRFCLDQRIEGAGFHVDMGRGDSLNWLSRPPGEQAVR</sequence>
<keyword evidence="5 7" id="KW-0411">Iron-sulfur</keyword>
<keyword evidence="3" id="KW-0479">Metal-binding</keyword>
<organism evidence="10 11">
    <name type="scientific">Paenibacillus sophorae</name>
    <dbReference type="NCBI Taxonomy" id="1333845"/>
    <lineage>
        <taxon>Bacteria</taxon>
        <taxon>Bacillati</taxon>
        <taxon>Bacillota</taxon>
        <taxon>Bacilli</taxon>
        <taxon>Bacillales</taxon>
        <taxon>Paenibacillaceae</taxon>
        <taxon>Paenibacillus</taxon>
    </lineage>
</organism>
<dbReference type="InterPro" id="IPR058240">
    <property type="entry name" value="rSAM_sf"/>
</dbReference>
<dbReference type="STRING" id="1333845.SAMN04487895_103324"/>
<dbReference type="EMBL" id="FODH01000003">
    <property type="protein sequence ID" value="SEN88993.1"/>
    <property type="molecule type" value="Genomic_DNA"/>
</dbReference>
<dbReference type="SFLD" id="SFLDS00029">
    <property type="entry name" value="Radical_SAM"/>
    <property type="match status" value="1"/>
</dbReference>
<comment type="cofactor">
    <cofactor evidence="6">
        <name>[2Fe-2S] cluster</name>
        <dbReference type="ChEBI" id="CHEBI:190135"/>
    </cofactor>
</comment>
<dbReference type="AlphaFoldDB" id="A0A1H8K7P3"/>
<evidence type="ECO:0000259" key="9">
    <source>
        <dbReference type="PROSITE" id="PS51918"/>
    </source>
</evidence>
<evidence type="ECO:0000256" key="7">
    <source>
        <dbReference type="PIRSR" id="PIRSR004762-1"/>
    </source>
</evidence>
<keyword evidence="1 7" id="KW-0004">4Fe-4S</keyword>
<feature type="binding site" evidence="8">
    <location>
        <position position="256"/>
    </location>
    <ligand>
        <name>S-adenosyl-L-methionine</name>
        <dbReference type="ChEBI" id="CHEBI:59789"/>
    </ligand>
</feature>
<dbReference type="SMART" id="SM00876">
    <property type="entry name" value="BATS"/>
    <property type="match status" value="1"/>
</dbReference>
<accession>A0A1H8K7P3</accession>
<dbReference type="NCBIfam" id="TIGR03956">
    <property type="entry name" value="rSAM_HydE"/>
    <property type="match status" value="1"/>
</dbReference>
<dbReference type="SFLD" id="SFLDG01082">
    <property type="entry name" value="B12-binding_domain_containing"/>
    <property type="match status" value="1"/>
</dbReference>
<feature type="binding site" evidence="8">
    <location>
        <position position="186"/>
    </location>
    <ligand>
        <name>S-adenosyl-L-methionine</name>
        <dbReference type="ChEBI" id="CHEBI:59789"/>
    </ligand>
</feature>